<dbReference type="InterPro" id="IPR009057">
    <property type="entry name" value="Homeodomain-like_sf"/>
</dbReference>
<dbReference type="PRINTS" id="PR00455">
    <property type="entry name" value="HTHTETR"/>
</dbReference>
<keyword evidence="1" id="KW-0805">Transcription regulation</keyword>
<comment type="caution">
    <text evidence="7">The sequence shown here is derived from an EMBL/GenBank/DDBJ whole genome shotgun (WGS) entry which is preliminary data.</text>
</comment>
<evidence type="ECO:0000256" key="1">
    <source>
        <dbReference type="ARBA" id="ARBA00023015"/>
    </source>
</evidence>
<evidence type="ECO:0000256" key="2">
    <source>
        <dbReference type="ARBA" id="ARBA00023125"/>
    </source>
</evidence>
<evidence type="ECO:0000259" key="6">
    <source>
        <dbReference type="PROSITE" id="PS50977"/>
    </source>
</evidence>
<feature type="compositionally biased region" description="Basic and acidic residues" evidence="5">
    <location>
        <begin position="219"/>
        <end position="228"/>
    </location>
</feature>
<keyword evidence="2 4" id="KW-0238">DNA-binding</keyword>
<dbReference type="Pfam" id="PF00440">
    <property type="entry name" value="TetR_N"/>
    <property type="match status" value="1"/>
</dbReference>
<dbReference type="PROSITE" id="PS50977">
    <property type="entry name" value="HTH_TETR_2"/>
    <property type="match status" value="1"/>
</dbReference>
<dbReference type="EMBL" id="JACHOT010000003">
    <property type="protein sequence ID" value="MBB4650893.1"/>
    <property type="molecule type" value="Genomic_DNA"/>
</dbReference>
<dbReference type="RefSeq" id="WP_183262875.1">
    <property type="nucleotide sequence ID" value="NZ_BAAAVZ010000013.1"/>
</dbReference>
<dbReference type="Gene3D" id="1.10.357.10">
    <property type="entry name" value="Tetracycline Repressor, domain 2"/>
    <property type="match status" value="1"/>
</dbReference>
<gene>
    <name evidence="7" type="ORF">GGQ99_002656</name>
</gene>
<dbReference type="PANTHER" id="PTHR47506">
    <property type="entry name" value="TRANSCRIPTIONAL REGULATORY PROTEIN"/>
    <property type="match status" value="1"/>
</dbReference>
<organism evidence="7 8">
    <name type="scientific">Aminobacter niigataensis</name>
    <dbReference type="NCBI Taxonomy" id="83265"/>
    <lineage>
        <taxon>Bacteria</taxon>
        <taxon>Pseudomonadati</taxon>
        <taxon>Pseudomonadota</taxon>
        <taxon>Alphaproteobacteria</taxon>
        <taxon>Hyphomicrobiales</taxon>
        <taxon>Phyllobacteriaceae</taxon>
        <taxon>Aminobacter</taxon>
    </lineage>
</organism>
<proteinExistence type="predicted"/>
<feature type="region of interest" description="Disordered" evidence="5">
    <location>
        <begin position="207"/>
        <end position="228"/>
    </location>
</feature>
<reference evidence="7 8" key="1">
    <citation type="submission" date="2020-08" db="EMBL/GenBank/DDBJ databases">
        <title>Genomic Encyclopedia of Type Strains, Phase IV (KMG-IV): sequencing the most valuable type-strain genomes for metagenomic binning, comparative biology and taxonomic classification.</title>
        <authorList>
            <person name="Goeker M."/>
        </authorList>
    </citation>
    <scope>NUCLEOTIDE SEQUENCE [LARGE SCALE GENOMIC DNA]</scope>
    <source>
        <strain evidence="7 8">DSM 7050</strain>
    </source>
</reference>
<sequence>MGKGLETRERILAIAEMSVLAKGFGATSIDEVIAEAGITKSGFFYHFKDKNELARAMLLRYVEANNRVFDDVFGRGRQLSDDPLQAFLIGLKLLAEVMADLPHGHPGCLIASVCYQERMFDREVRAIAVNSVQGWNVRFRATLDEIAAQHPPREAVDLDTVADMMSCIVDGGIIMSKLMADPRRLEHQVLAFRSFVKMLFSPSPAVPAGQVSAPATRVDSSHVDPHLL</sequence>
<dbReference type="SUPFAM" id="SSF46689">
    <property type="entry name" value="Homeodomain-like"/>
    <property type="match status" value="1"/>
</dbReference>
<evidence type="ECO:0000256" key="5">
    <source>
        <dbReference type="SAM" id="MobiDB-lite"/>
    </source>
</evidence>
<keyword evidence="3" id="KW-0804">Transcription</keyword>
<dbReference type="Proteomes" id="UP000539538">
    <property type="component" value="Unassembled WGS sequence"/>
</dbReference>
<dbReference type="InterPro" id="IPR036271">
    <property type="entry name" value="Tet_transcr_reg_TetR-rel_C_sf"/>
</dbReference>
<feature type="domain" description="HTH tetR-type" evidence="6">
    <location>
        <begin position="5"/>
        <end position="65"/>
    </location>
</feature>
<protein>
    <submittedName>
        <fullName evidence="7">AcrR family transcriptional regulator</fullName>
    </submittedName>
</protein>
<evidence type="ECO:0000313" key="7">
    <source>
        <dbReference type="EMBL" id="MBB4650893.1"/>
    </source>
</evidence>
<dbReference type="InterPro" id="IPR001647">
    <property type="entry name" value="HTH_TetR"/>
</dbReference>
<evidence type="ECO:0000313" key="8">
    <source>
        <dbReference type="Proteomes" id="UP000539538"/>
    </source>
</evidence>
<dbReference type="PANTHER" id="PTHR47506:SF1">
    <property type="entry name" value="HTH-TYPE TRANSCRIPTIONAL REGULATOR YJDC"/>
    <property type="match status" value="1"/>
</dbReference>
<dbReference type="SUPFAM" id="SSF48498">
    <property type="entry name" value="Tetracyclin repressor-like, C-terminal domain"/>
    <property type="match status" value="1"/>
</dbReference>
<evidence type="ECO:0000256" key="4">
    <source>
        <dbReference type="PROSITE-ProRule" id="PRU00335"/>
    </source>
</evidence>
<evidence type="ECO:0000256" key="3">
    <source>
        <dbReference type="ARBA" id="ARBA00023163"/>
    </source>
</evidence>
<accession>A0ABR6L2N3</accession>
<keyword evidence="8" id="KW-1185">Reference proteome</keyword>
<name>A0ABR6L2N3_9HYPH</name>
<feature type="DNA-binding region" description="H-T-H motif" evidence="4">
    <location>
        <begin position="28"/>
        <end position="47"/>
    </location>
</feature>